<dbReference type="PANTHER" id="PTHR15136:SF5">
    <property type="entry name" value="STROMAL INTERACTION MOLECULE HOMOLOG"/>
    <property type="match status" value="1"/>
</dbReference>
<evidence type="ECO:0000256" key="6">
    <source>
        <dbReference type="ARBA" id="ARBA00022729"/>
    </source>
</evidence>
<dbReference type="Proteomes" id="UP000663860">
    <property type="component" value="Unassembled WGS sequence"/>
</dbReference>
<evidence type="ECO:0000313" key="16">
    <source>
        <dbReference type="EMBL" id="CAF1042027.1"/>
    </source>
</evidence>
<evidence type="ECO:0000259" key="15">
    <source>
        <dbReference type="PROSITE" id="PS50105"/>
    </source>
</evidence>
<dbReference type="InterPro" id="IPR032393">
    <property type="entry name" value="SOAR_STIM1/2"/>
</dbReference>
<evidence type="ECO:0000256" key="2">
    <source>
        <dbReference type="ARBA" id="ARBA00022448"/>
    </source>
</evidence>
<keyword evidence="6 14" id="KW-0732">Signal</keyword>
<dbReference type="Gene3D" id="1.10.150.50">
    <property type="entry name" value="Transcription Factor, Ets-1"/>
    <property type="match status" value="1"/>
</dbReference>
<evidence type="ECO:0000256" key="8">
    <source>
        <dbReference type="ARBA" id="ARBA00022989"/>
    </source>
</evidence>
<keyword evidence="4" id="KW-0812">Transmembrane</keyword>
<keyword evidence="7" id="KW-0106">Calcium</keyword>
<dbReference type="SUPFAM" id="SSF47473">
    <property type="entry name" value="EF-hand"/>
    <property type="match status" value="1"/>
</dbReference>
<name>A0A814JTM8_9BILA</name>
<dbReference type="AlphaFoldDB" id="A0A814JTM8"/>
<feature type="domain" description="SAM" evidence="15">
    <location>
        <begin position="120"/>
        <end position="179"/>
    </location>
</feature>
<keyword evidence="5" id="KW-0479">Metal-binding</keyword>
<evidence type="ECO:0000256" key="3">
    <source>
        <dbReference type="ARBA" id="ARBA00022568"/>
    </source>
</evidence>
<dbReference type="InterPro" id="IPR013761">
    <property type="entry name" value="SAM/pointed_sf"/>
</dbReference>
<dbReference type="InterPro" id="IPR001660">
    <property type="entry name" value="SAM"/>
</dbReference>
<dbReference type="GO" id="GO:0005783">
    <property type="term" value="C:endoplasmic reticulum"/>
    <property type="evidence" value="ECO:0007669"/>
    <property type="project" value="TreeGrafter"/>
</dbReference>
<dbReference type="Pfam" id="PF07647">
    <property type="entry name" value="SAM_2"/>
    <property type="match status" value="1"/>
</dbReference>
<feature type="region of interest" description="Disordered" evidence="13">
    <location>
        <begin position="514"/>
        <end position="543"/>
    </location>
</feature>
<dbReference type="GO" id="GO:0051049">
    <property type="term" value="P:regulation of transport"/>
    <property type="evidence" value="ECO:0007669"/>
    <property type="project" value="UniProtKB-ARBA"/>
</dbReference>
<keyword evidence="3" id="KW-0109">Calcium transport</keyword>
<evidence type="ECO:0000256" key="9">
    <source>
        <dbReference type="ARBA" id="ARBA00023054"/>
    </source>
</evidence>
<evidence type="ECO:0000256" key="7">
    <source>
        <dbReference type="ARBA" id="ARBA00022837"/>
    </source>
</evidence>
<dbReference type="Pfam" id="PF25578">
    <property type="entry name" value="EF-hand_STIM1"/>
    <property type="match status" value="1"/>
</dbReference>
<evidence type="ECO:0000256" key="12">
    <source>
        <dbReference type="SAM" id="Coils"/>
    </source>
</evidence>
<keyword evidence="10" id="KW-0406">Ion transport</keyword>
<feature type="coiled-coil region" evidence="12">
    <location>
        <begin position="388"/>
        <end position="415"/>
    </location>
</feature>
<dbReference type="PROSITE" id="PS50105">
    <property type="entry name" value="SAM_DOMAIN"/>
    <property type="match status" value="1"/>
</dbReference>
<dbReference type="Gene3D" id="1.20.5.340">
    <property type="match status" value="1"/>
</dbReference>
<evidence type="ECO:0000313" key="17">
    <source>
        <dbReference type="Proteomes" id="UP000663860"/>
    </source>
</evidence>
<dbReference type="GO" id="GO:0002115">
    <property type="term" value="P:store-operated calcium entry"/>
    <property type="evidence" value="ECO:0007669"/>
    <property type="project" value="TreeGrafter"/>
</dbReference>
<protein>
    <recommendedName>
        <fullName evidence="15">SAM domain-containing protein</fullName>
    </recommendedName>
</protein>
<keyword evidence="9 12" id="KW-0175">Coiled coil</keyword>
<organism evidence="16 17">
    <name type="scientific">Adineta steineri</name>
    <dbReference type="NCBI Taxonomy" id="433720"/>
    <lineage>
        <taxon>Eukaryota</taxon>
        <taxon>Metazoa</taxon>
        <taxon>Spiralia</taxon>
        <taxon>Gnathifera</taxon>
        <taxon>Rotifera</taxon>
        <taxon>Eurotatoria</taxon>
        <taxon>Bdelloidea</taxon>
        <taxon>Adinetida</taxon>
        <taxon>Adinetidae</taxon>
        <taxon>Adineta</taxon>
    </lineage>
</organism>
<gene>
    <name evidence="16" type="ORF">IZO911_LOCUS19848</name>
</gene>
<dbReference type="Gene3D" id="1.10.287.3550">
    <property type="match status" value="1"/>
</dbReference>
<dbReference type="PANTHER" id="PTHR15136">
    <property type="entry name" value="STROMAL INTERACTION MOLECULE HOMOLOG"/>
    <property type="match status" value="1"/>
</dbReference>
<comment type="subcellular location">
    <subcellularLocation>
        <location evidence="1">Membrane</location>
        <topology evidence="1">Single-pass type I membrane protein</topology>
    </subcellularLocation>
</comment>
<dbReference type="Gene3D" id="1.10.238.180">
    <property type="match status" value="1"/>
</dbReference>
<feature type="coiled-coil region" evidence="12">
    <location>
        <begin position="221"/>
        <end position="258"/>
    </location>
</feature>
<evidence type="ECO:0000256" key="13">
    <source>
        <dbReference type="SAM" id="MobiDB-lite"/>
    </source>
</evidence>
<dbReference type="Pfam" id="PF16533">
    <property type="entry name" value="SOAR"/>
    <property type="match status" value="1"/>
</dbReference>
<feature type="compositionally biased region" description="Polar residues" evidence="13">
    <location>
        <begin position="528"/>
        <end position="543"/>
    </location>
</feature>
<feature type="region of interest" description="Disordered" evidence="13">
    <location>
        <begin position="569"/>
        <end position="588"/>
    </location>
</feature>
<dbReference type="GO" id="GO:0005246">
    <property type="term" value="F:calcium channel regulator activity"/>
    <property type="evidence" value="ECO:0007669"/>
    <property type="project" value="InterPro"/>
</dbReference>
<keyword evidence="8" id="KW-1133">Transmembrane helix</keyword>
<evidence type="ECO:0000256" key="1">
    <source>
        <dbReference type="ARBA" id="ARBA00004479"/>
    </source>
</evidence>
<accession>A0A814JTM8</accession>
<dbReference type="GO" id="GO:0006874">
    <property type="term" value="P:intracellular calcium ion homeostasis"/>
    <property type="evidence" value="ECO:0007669"/>
    <property type="project" value="TreeGrafter"/>
</dbReference>
<reference evidence="16" key="1">
    <citation type="submission" date="2021-02" db="EMBL/GenBank/DDBJ databases">
        <authorList>
            <person name="Nowell W R."/>
        </authorList>
    </citation>
    <scope>NUCLEOTIDE SEQUENCE</scope>
</reference>
<feature type="chain" id="PRO_5032957492" description="SAM domain-containing protein" evidence="14">
    <location>
        <begin position="21"/>
        <end position="639"/>
    </location>
</feature>
<dbReference type="GO" id="GO:0005509">
    <property type="term" value="F:calcium ion binding"/>
    <property type="evidence" value="ECO:0007669"/>
    <property type="project" value="TreeGrafter"/>
</dbReference>
<feature type="signal peptide" evidence="14">
    <location>
        <begin position="1"/>
        <end position="20"/>
    </location>
</feature>
<sequence>MDRLIFCLILIIPLFQSSQSNNNNKNIAYNIPDPDCTGIFNLCTEADKERLGRQAIKSIHEQMDDDKDGLIEASESRDFIHEELQSKTDSVRHRRFQKADLQITFDDLWTQWKNNPVYNWSNDDVINWVANHVHLSIYVEYFRRNQIDGRMIPRLAANDKQYLSTIMQIRDLRHRRRLIIKATDIVLFGPPQRTHNFVKDAILISALLISIGACLYAFIRHRKTQESMNMMIKELENLQQAEGDLISVTGKVKAMENELQDKKKVDRGLLNSWFIEVQRTKEEAEKFRKRRDTTVEYDKQVRLAVQEIEQLRIALRKAEEHARHQSYEAPPELIDLLKRTYHIEETAFETKRKLAENAMLTAKEQMNKISKMQKGFFGAVRIAHTGCMDNIGELINAAKERLAEIHDEYEEREKRWNRIASLLDREDLVSTTTDSTNRSKQISPESISLISTNNEPILINKTNSTLTARGVSVNSLLPTSISQQDTISQSDSGIEQTNSPSATLKRRAIMNNTRSSNERLSNHPPMSYSYSTNGLLNSHITPPSIDRQSTYEIIDNSSLSKQPKSLFEGVSDVHTDNNDSLSDDQQIQQQYDKNSLNVDSSNDEGVSSSSPEKIRKPMISSKLFKPFQNIRFRKKNISS</sequence>
<evidence type="ECO:0000256" key="10">
    <source>
        <dbReference type="ARBA" id="ARBA00023065"/>
    </source>
</evidence>
<feature type="compositionally biased region" description="Low complexity" evidence="13">
    <location>
        <begin position="593"/>
        <end position="610"/>
    </location>
</feature>
<evidence type="ECO:0000256" key="11">
    <source>
        <dbReference type="ARBA" id="ARBA00023136"/>
    </source>
</evidence>
<feature type="compositionally biased region" description="Low complexity" evidence="13">
    <location>
        <begin position="578"/>
        <end position="588"/>
    </location>
</feature>
<keyword evidence="11" id="KW-0472">Membrane</keyword>
<dbReference type="InterPro" id="IPR037608">
    <property type="entry name" value="STIM1/2"/>
</dbReference>
<evidence type="ECO:0000256" key="5">
    <source>
        <dbReference type="ARBA" id="ARBA00022723"/>
    </source>
</evidence>
<dbReference type="GO" id="GO:0005886">
    <property type="term" value="C:plasma membrane"/>
    <property type="evidence" value="ECO:0007669"/>
    <property type="project" value="TreeGrafter"/>
</dbReference>
<dbReference type="EMBL" id="CAJNOE010000201">
    <property type="protein sequence ID" value="CAF1042027.1"/>
    <property type="molecule type" value="Genomic_DNA"/>
</dbReference>
<dbReference type="InterPro" id="IPR011992">
    <property type="entry name" value="EF-hand-dom_pair"/>
</dbReference>
<feature type="region of interest" description="Disordered" evidence="13">
    <location>
        <begin position="593"/>
        <end position="620"/>
    </location>
</feature>
<dbReference type="SUPFAM" id="SSF47769">
    <property type="entry name" value="SAM/Pointed domain"/>
    <property type="match status" value="1"/>
</dbReference>
<evidence type="ECO:0000256" key="14">
    <source>
        <dbReference type="SAM" id="SignalP"/>
    </source>
</evidence>
<comment type="caution">
    <text evidence="16">The sequence shown here is derived from an EMBL/GenBank/DDBJ whole genome shotgun (WGS) entry which is preliminary data.</text>
</comment>
<proteinExistence type="predicted"/>
<keyword evidence="2" id="KW-0813">Transport</keyword>
<evidence type="ECO:0000256" key="4">
    <source>
        <dbReference type="ARBA" id="ARBA00022692"/>
    </source>
</evidence>
<dbReference type="InterPro" id="IPR057835">
    <property type="entry name" value="EF-hand_STIM1/2"/>
</dbReference>